<dbReference type="STRING" id="1328760.A0A164ZLZ0"/>
<evidence type="ECO:0000256" key="1">
    <source>
        <dbReference type="ARBA" id="ARBA00022614"/>
    </source>
</evidence>
<feature type="region of interest" description="Disordered" evidence="4">
    <location>
        <begin position="333"/>
        <end position="365"/>
    </location>
</feature>
<feature type="compositionally biased region" description="Basic and acidic residues" evidence="4">
    <location>
        <begin position="333"/>
        <end position="342"/>
    </location>
</feature>
<dbReference type="RefSeq" id="XP_018184814.1">
    <property type="nucleotide sequence ID" value="XM_018333545.1"/>
</dbReference>
<feature type="compositionally biased region" description="Low complexity" evidence="4">
    <location>
        <begin position="348"/>
        <end position="361"/>
    </location>
</feature>
<dbReference type="PANTHER" id="PTHR24373:SF275">
    <property type="entry name" value="TIR DOMAIN-CONTAINING PROTEIN"/>
    <property type="match status" value="1"/>
</dbReference>
<evidence type="ECO:0008006" key="7">
    <source>
        <dbReference type="Google" id="ProtNLM"/>
    </source>
</evidence>
<sequence length="548" mass="59639">MASEPVLPPLIAGGGDNSSLADSAFEGSSSDPAVFSSDDLRDASCDDYVSSHRKRLYRGAWWGLNKTRRKLRRTIDSGVFMGSEGTDGSADDVLEELHGRSPLSTGINGEVRRPSAQGGLDIFSLASQRRQIQTISTHDNRFHPYSPASIAPRIAIESRADNIIGRCLEGGVDRVDLSGQRLNFLSNSTISQLKHLVKTPQYESASLDSDSFESMIPSIDLQLQSNLLRSLPSALFQLEHLTILNLRYNYLSELHPAIANLTNLEELHLDGNDLRYLPYEILKLLGKDGKLRRLLLCSNPLLKLAAEPIAGQTGLLSAADAVAEVVRARAHARAKDAEKRESVPAGEQQPSSQSHPSSNQPEDWEPRHLISTSLKLLAIDGSLYTNPTSTITPPCPIISSSAGSSLGVATPGPPSSVFTSSSVSAAPSLFETALRVCHSNDALEHLPALLPLDTPESVSRALRETLRIKESEDERVCTVCGKWYLLPRTEWIEWWDCIPPPPGVPRIPPATVEEEVTKTIARAVPLIRKGCSWACRPGVPPRTEKAGK</sequence>
<dbReference type="InterPro" id="IPR050328">
    <property type="entry name" value="Dev_Immune_Receptor"/>
</dbReference>
<accession>A0A164ZLZ0</accession>
<feature type="region of interest" description="Disordered" evidence="4">
    <location>
        <begin position="1"/>
        <end position="33"/>
    </location>
</feature>
<evidence type="ECO:0000256" key="4">
    <source>
        <dbReference type="SAM" id="MobiDB-lite"/>
    </source>
</evidence>
<organism evidence="5 6">
    <name type="scientific">Xylona heveae (strain CBS 132557 / TC161)</name>
    <dbReference type="NCBI Taxonomy" id="1328760"/>
    <lineage>
        <taxon>Eukaryota</taxon>
        <taxon>Fungi</taxon>
        <taxon>Dikarya</taxon>
        <taxon>Ascomycota</taxon>
        <taxon>Pezizomycotina</taxon>
        <taxon>Xylonomycetes</taxon>
        <taxon>Xylonales</taxon>
        <taxon>Xylonaceae</taxon>
        <taxon>Xylona</taxon>
    </lineage>
</organism>
<protein>
    <recommendedName>
        <fullName evidence="7">L domain-like protein</fullName>
    </recommendedName>
</protein>
<dbReference type="Pfam" id="PF13855">
    <property type="entry name" value="LRR_8"/>
    <property type="match status" value="1"/>
</dbReference>
<keyword evidence="2" id="KW-0732">Signal</keyword>
<dbReference type="InterPro" id="IPR032675">
    <property type="entry name" value="LRR_dom_sf"/>
</dbReference>
<dbReference type="Proteomes" id="UP000076632">
    <property type="component" value="Unassembled WGS sequence"/>
</dbReference>
<dbReference type="InterPro" id="IPR001611">
    <property type="entry name" value="Leu-rich_rpt"/>
</dbReference>
<proteinExistence type="predicted"/>
<dbReference type="SUPFAM" id="SSF52058">
    <property type="entry name" value="L domain-like"/>
    <property type="match status" value="1"/>
</dbReference>
<feature type="compositionally biased region" description="Polar residues" evidence="4">
    <location>
        <begin position="17"/>
        <end position="31"/>
    </location>
</feature>
<dbReference type="AlphaFoldDB" id="A0A164ZLZ0"/>
<keyword evidence="3" id="KW-0677">Repeat</keyword>
<reference evidence="5 6" key="1">
    <citation type="journal article" date="2016" name="Fungal Biol.">
        <title>The genome of Xylona heveae provides a window into fungal endophytism.</title>
        <authorList>
            <person name="Gazis R."/>
            <person name="Kuo A."/>
            <person name="Riley R."/>
            <person name="LaButti K."/>
            <person name="Lipzen A."/>
            <person name="Lin J."/>
            <person name="Amirebrahimi M."/>
            <person name="Hesse C.N."/>
            <person name="Spatafora J.W."/>
            <person name="Henrissat B."/>
            <person name="Hainaut M."/>
            <person name="Grigoriev I.V."/>
            <person name="Hibbett D.S."/>
        </authorList>
    </citation>
    <scope>NUCLEOTIDE SEQUENCE [LARGE SCALE GENOMIC DNA]</scope>
    <source>
        <strain evidence="5 6">TC161</strain>
    </source>
</reference>
<dbReference type="InParanoid" id="A0A164ZLZ0"/>
<dbReference type="SMART" id="SM00369">
    <property type="entry name" value="LRR_TYP"/>
    <property type="match status" value="2"/>
</dbReference>
<dbReference type="GeneID" id="28898682"/>
<gene>
    <name evidence="5" type="ORF">L228DRAFT_251375</name>
</gene>
<dbReference type="OMA" id="RYLPWEL"/>
<evidence type="ECO:0000313" key="6">
    <source>
        <dbReference type="Proteomes" id="UP000076632"/>
    </source>
</evidence>
<name>A0A164ZLZ0_XYLHT</name>
<dbReference type="InterPro" id="IPR003591">
    <property type="entry name" value="Leu-rich_rpt_typical-subtyp"/>
</dbReference>
<dbReference type="PANTHER" id="PTHR24373">
    <property type="entry name" value="SLIT RELATED LEUCINE-RICH REPEAT NEURONAL PROTEIN"/>
    <property type="match status" value="1"/>
</dbReference>
<keyword evidence="1" id="KW-0433">Leucine-rich repeat</keyword>
<evidence type="ECO:0000256" key="3">
    <source>
        <dbReference type="ARBA" id="ARBA00022737"/>
    </source>
</evidence>
<keyword evidence="6" id="KW-1185">Reference proteome</keyword>
<dbReference type="OrthoDB" id="1517790at2759"/>
<dbReference type="EMBL" id="KV407467">
    <property type="protein sequence ID" value="KZF19259.1"/>
    <property type="molecule type" value="Genomic_DNA"/>
</dbReference>
<evidence type="ECO:0000256" key="2">
    <source>
        <dbReference type="ARBA" id="ARBA00022729"/>
    </source>
</evidence>
<evidence type="ECO:0000313" key="5">
    <source>
        <dbReference type="EMBL" id="KZF19259.1"/>
    </source>
</evidence>
<dbReference type="Gene3D" id="3.80.10.10">
    <property type="entry name" value="Ribonuclease Inhibitor"/>
    <property type="match status" value="1"/>
</dbReference>